<dbReference type="AlphaFoldDB" id="A0A4T0MDN6"/>
<evidence type="ECO:0000256" key="1">
    <source>
        <dbReference type="SAM" id="SignalP"/>
    </source>
</evidence>
<sequence>MYLSRIYFKLLGISAFLTEGLSSPLSAGPSDLAIQPVQKEVNNHPSRQSDKGLIVPCIGREILYVGAVLSVVNSEAIHNMANLMKDWVLRKWGFYDYKSNEPTRRGIIGYSPNLGHKNGILENERRAGIH</sequence>
<feature type="chain" id="PRO_5020714273" evidence="1">
    <location>
        <begin position="23"/>
        <end position="130"/>
    </location>
</feature>
<feature type="signal peptide" evidence="1">
    <location>
        <begin position="1"/>
        <end position="22"/>
    </location>
</feature>
<dbReference type="Proteomes" id="UP000310685">
    <property type="component" value="Unassembled WGS sequence"/>
</dbReference>
<dbReference type="EMBL" id="SPRC01000009">
    <property type="protein sequence ID" value="TIB81255.1"/>
    <property type="molecule type" value="Genomic_DNA"/>
</dbReference>
<organism evidence="2 3">
    <name type="scientific">Wallemia mellicola</name>
    <dbReference type="NCBI Taxonomy" id="1708541"/>
    <lineage>
        <taxon>Eukaryota</taxon>
        <taxon>Fungi</taxon>
        <taxon>Dikarya</taxon>
        <taxon>Basidiomycota</taxon>
        <taxon>Wallemiomycotina</taxon>
        <taxon>Wallemiomycetes</taxon>
        <taxon>Wallemiales</taxon>
        <taxon>Wallemiaceae</taxon>
        <taxon>Wallemia</taxon>
    </lineage>
</organism>
<evidence type="ECO:0000313" key="2">
    <source>
        <dbReference type="EMBL" id="TIB81255.1"/>
    </source>
</evidence>
<gene>
    <name evidence="2" type="ORF">E3Q22_01334</name>
</gene>
<evidence type="ECO:0000313" key="3">
    <source>
        <dbReference type="Proteomes" id="UP000310685"/>
    </source>
</evidence>
<protein>
    <submittedName>
        <fullName evidence="2">Uncharacterized protein</fullName>
    </submittedName>
</protein>
<proteinExistence type="predicted"/>
<keyword evidence="1" id="KW-0732">Signal</keyword>
<name>A0A4T0MDN6_9BASI</name>
<comment type="caution">
    <text evidence="2">The sequence shown here is derived from an EMBL/GenBank/DDBJ whole genome shotgun (WGS) entry which is preliminary data.</text>
</comment>
<accession>A0A4T0MDN6</accession>
<reference evidence="2 3" key="1">
    <citation type="submission" date="2019-03" db="EMBL/GenBank/DDBJ databases">
        <title>Sequencing 25 genomes of Wallemia mellicola.</title>
        <authorList>
            <person name="Gostincar C."/>
        </authorList>
    </citation>
    <scope>NUCLEOTIDE SEQUENCE [LARGE SCALE GENOMIC DNA]</scope>
    <source>
        <strain evidence="2 3">EXF-6152</strain>
    </source>
</reference>